<feature type="region of interest" description="Disordered" evidence="9">
    <location>
        <begin position="43"/>
        <end position="62"/>
    </location>
</feature>
<comment type="function">
    <text evidence="8">Component of the Mediator complex, a coactivator involved in the regulated transcription of nearly all RNA polymerase II-dependent genes. Mediator functions as a bridge to convey information from gene-specific regulatory proteins to the basal RNA polymerase II transcription machinery. Mediator is recruited to promoters by direct interactions with regulatory proteins and serves as a scaffold for the assembly of a functional preinitiation complex with RNA polymerase II and the general transcription factors.</text>
</comment>
<dbReference type="Pfam" id="PF09637">
    <property type="entry name" value="Med18"/>
    <property type="match status" value="2"/>
</dbReference>
<dbReference type="GO" id="GO:0006357">
    <property type="term" value="P:regulation of transcription by RNA polymerase II"/>
    <property type="evidence" value="ECO:0007669"/>
    <property type="project" value="InterPro"/>
</dbReference>
<comment type="caution">
    <text evidence="10">The sequence shown here is derived from an EMBL/GenBank/DDBJ whole genome shotgun (WGS) entry which is preliminary data.</text>
</comment>
<proteinExistence type="inferred from homology"/>
<evidence type="ECO:0000256" key="9">
    <source>
        <dbReference type="SAM" id="MobiDB-lite"/>
    </source>
</evidence>
<dbReference type="GO" id="GO:0003712">
    <property type="term" value="F:transcription coregulator activity"/>
    <property type="evidence" value="ECO:0007669"/>
    <property type="project" value="InterPro"/>
</dbReference>
<dbReference type="AlphaFoldDB" id="A0AAD6IRC9"/>
<dbReference type="PANTHER" id="PTHR13321:SF2">
    <property type="entry name" value="MEDIATOR OF RNA POLYMERASE II TRANSCRIPTION SUBUNIT 18"/>
    <property type="match status" value="1"/>
</dbReference>
<feature type="compositionally biased region" description="Polar residues" evidence="9">
    <location>
        <begin position="299"/>
        <end position="315"/>
    </location>
</feature>
<dbReference type="InterPro" id="IPR019095">
    <property type="entry name" value="Mediator_Med18"/>
</dbReference>
<dbReference type="GO" id="GO:0016592">
    <property type="term" value="C:mediator complex"/>
    <property type="evidence" value="ECO:0007669"/>
    <property type="project" value="InterPro"/>
</dbReference>
<comment type="subcellular location">
    <subcellularLocation>
        <location evidence="1 8">Nucleus</location>
    </subcellularLocation>
</comment>
<gene>
    <name evidence="8" type="primary">MED18</name>
    <name evidence="10" type="ORF">Dda_8036</name>
</gene>
<feature type="compositionally biased region" description="Basic and acidic residues" evidence="9">
    <location>
        <begin position="128"/>
        <end position="143"/>
    </location>
</feature>
<name>A0AAD6IRC9_DREDA</name>
<dbReference type="GO" id="GO:0006369">
    <property type="term" value="P:termination of RNA polymerase II transcription"/>
    <property type="evidence" value="ECO:0007669"/>
    <property type="project" value="TreeGrafter"/>
</dbReference>
<protein>
    <recommendedName>
        <fullName evidence="3 8">Mediator of RNA polymerase II transcription subunit 18</fullName>
    </recommendedName>
    <alternativeName>
        <fullName evidence="7 8">Mediator complex subunit 18</fullName>
    </alternativeName>
</protein>
<organism evidence="10 11">
    <name type="scientific">Drechslerella dactyloides</name>
    <name type="common">Nematode-trapping fungus</name>
    <name type="synonym">Arthrobotrys dactyloides</name>
    <dbReference type="NCBI Taxonomy" id="74499"/>
    <lineage>
        <taxon>Eukaryota</taxon>
        <taxon>Fungi</taxon>
        <taxon>Dikarya</taxon>
        <taxon>Ascomycota</taxon>
        <taxon>Pezizomycotina</taxon>
        <taxon>Orbiliomycetes</taxon>
        <taxon>Orbiliales</taxon>
        <taxon>Orbiliaceae</taxon>
        <taxon>Drechslerella</taxon>
    </lineage>
</organism>
<dbReference type="Gene3D" id="2.40.320.10">
    <property type="entry name" value="Hypothetical Protein Pfu-838710-001"/>
    <property type="match status" value="1"/>
</dbReference>
<dbReference type="EMBL" id="JAQGDS010000011">
    <property type="protein sequence ID" value="KAJ6257150.1"/>
    <property type="molecule type" value="Genomic_DNA"/>
</dbReference>
<dbReference type="GO" id="GO:0070847">
    <property type="term" value="C:core mediator complex"/>
    <property type="evidence" value="ECO:0007669"/>
    <property type="project" value="TreeGrafter"/>
</dbReference>
<evidence type="ECO:0000256" key="1">
    <source>
        <dbReference type="ARBA" id="ARBA00004123"/>
    </source>
</evidence>
<evidence type="ECO:0000256" key="6">
    <source>
        <dbReference type="ARBA" id="ARBA00023242"/>
    </source>
</evidence>
<keyword evidence="11" id="KW-1185">Reference proteome</keyword>
<keyword evidence="4 8" id="KW-0805">Transcription regulation</keyword>
<evidence type="ECO:0000256" key="5">
    <source>
        <dbReference type="ARBA" id="ARBA00023163"/>
    </source>
</evidence>
<evidence type="ECO:0000256" key="7">
    <source>
        <dbReference type="ARBA" id="ARBA00032012"/>
    </source>
</evidence>
<accession>A0AAD6IRC9</accession>
<feature type="region of interest" description="Disordered" evidence="9">
    <location>
        <begin position="86"/>
        <end position="143"/>
    </location>
</feature>
<evidence type="ECO:0000256" key="2">
    <source>
        <dbReference type="ARBA" id="ARBA00009814"/>
    </source>
</evidence>
<evidence type="ECO:0000256" key="8">
    <source>
        <dbReference type="RuleBase" id="RU364150"/>
    </source>
</evidence>
<evidence type="ECO:0000256" key="3">
    <source>
        <dbReference type="ARBA" id="ARBA00019612"/>
    </source>
</evidence>
<feature type="compositionally biased region" description="Basic and acidic residues" evidence="9">
    <location>
        <begin position="91"/>
        <end position="102"/>
    </location>
</feature>
<dbReference type="PANTHER" id="PTHR13321">
    <property type="entry name" value="MEDIATOR OF RNA POLYMERASE II TRANSCRIPTION, SUBUNIT 18"/>
    <property type="match status" value="1"/>
</dbReference>
<evidence type="ECO:0000256" key="4">
    <source>
        <dbReference type="ARBA" id="ARBA00023015"/>
    </source>
</evidence>
<keyword evidence="6 8" id="KW-0539">Nucleus</keyword>
<reference evidence="10" key="1">
    <citation type="submission" date="2023-01" db="EMBL/GenBank/DDBJ databases">
        <title>The chitinases involved in constricting ring structure development in the nematode-trapping fungus Drechslerella dactyloides.</title>
        <authorList>
            <person name="Wang R."/>
            <person name="Zhang L."/>
            <person name="Tang P."/>
            <person name="Li S."/>
            <person name="Liang L."/>
        </authorList>
    </citation>
    <scope>NUCLEOTIDE SEQUENCE</scope>
    <source>
        <strain evidence="10">YMF1.00031</strain>
    </source>
</reference>
<keyword evidence="5 8" id="KW-0804">Transcription</keyword>
<comment type="subunit">
    <text evidence="8">Component of the Mediator complex.</text>
</comment>
<dbReference type="Proteomes" id="UP001221413">
    <property type="component" value="Unassembled WGS sequence"/>
</dbReference>
<comment type="similarity">
    <text evidence="2 8">Belongs to the Mediator complex subunit 18 family.</text>
</comment>
<keyword evidence="8" id="KW-0010">Activator</keyword>
<evidence type="ECO:0000313" key="10">
    <source>
        <dbReference type="EMBL" id="KAJ6257150.1"/>
    </source>
</evidence>
<evidence type="ECO:0000313" key="11">
    <source>
        <dbReference type="Proteomes" id="UP001221413"/>
    </source>
</evidence>
<sequence length="331" mass="36399">MHELTLFAHVPNSRVAQVRRALTTITGMPAVPLLEHHLLYKPKRSRQTASGSASASGGAGPGGSAAAGDFYYLKLIADILGSGDQTGKGSLGRETHHVDGENTRQGGDAMELDPRPPASASEVSESTNSKEETLDRQRAPSRDDAYDIRKQKWAIRFSDLPEVNNKRPVTSRMVHQATVSDGDALSFVECLGYMFLSEYILSGYYFTHHNIYVTLTRTLLPRQPFTPFPGVSLESLDPADSYILQASIKVSNANEQEAMNKGVEELKTLRNELKGVVDLEENYDINPLTVETGQPIPHPSSNVLDNGTALQSNSKPGYFNEDTKFKYIKEE</sequence>
<feature type="region of interest" description="Disordered" evidence="9">
    <location>
        <begin position="291"/>
        <end position="317"/>
    </location>
</feature>